<feature type="chain" id="PRO_5039343998" description="Lipoprotein" evidence="2">
    <location>
        <begin position="27"/>
        <end position="194"/>
    </location>
</feature>
<proteinExistence type="predicted"/>
<dbReference type="AlphaFoldDB" id="A0A1H9XTG0"/>
<accession>A0A1H9XTG0</accession>
<feature type="region of interest" description="Disordered" evidence="1">
    <location>
        <begin position="47"/>
        <end position="69"/>
    </location>
</feature>
<dbReference type="EMBL" id="FOHB01000012">
    <property type="protein sequence ID" value="SES49458.1"/>
    <property type="molecule type" value="Genomic_DNA"/>
</dbReference>
<evidence type="ECO:0000256" key="1">
    <source>
        <dbReference type="SAM" id="MobiDB-lite"/>
    </source>
</evidence>
<evidence type="ECO:0000313" key="4">
    <source>
        <dbReference type="Proteomes" id="UP000199019"/>
    </source>
</evidence>
<keyword evidence="4" id="KW-1185">Reference proteome</keyword>
<evidence type="ECO:0000256" key="2">
    <source>
        <dbReference type="SAM" id="SignalP"/>
    </source>
</evidence>
<sequence>MTSQKSPRVTAHVLLAAAAAASLALTACGGGSAQSGSPVTVTVTPTVTASPKQSSGKAKTSEPAKPTSDVVGRTYDFGTVTDLKDVGGTPVLVLDRWTWKGLDDAKLARDGVPLSPFKGRPFTNQNDKLVYRIPVTADARVLYHHCVKEGEPQQTRSATVKEMAALRKGEDLVLVRLDDQGRAVAVDNLPGCPS</sequence>
<dbReference type="Proteomes" id="UP000199019">
    <property type="component" value="Unassembled WGS sequence"/>
</dbReference>
<feature type="compositionally biased region" description="Polar residues" evidence="1">
    <location>
        <begin position="49"/>
        <end position="58"/>
    </location>
</feature>
<evidence type="ECO:0008006" key="5">
    <source>
        <dbReference type="Google" id="ProtNLM"/>
    </source>
</evidence>
<protein>
    <recommendedName>
        <fullName evidence="5">Lipoprotein</fullName>
    </recommendedName>
</protein>
<gene>
    <name evidence="3" type="ORF">SAMN05216199_0380</name>
</gene>
<feature type="signal peptide" evidence="2">
    <location>
        <begin position="1"/>
        <end position="26"/>
    </location>
</feature>
<organism evidence="3 4">
    <name type="scientific">Pedococcus cremeus</name>
    <dbReference type="NCBI Taxonomy" id="587636"/>
    <lineage>
        <taxon>Bacteria</taxon>
        <taxon>Bacillati</taxon>
        <taxon>Actinomycetota</taxon>
        <taxon>Actinomycetes</taxon>
        <taxon>Micrococcales</taxon>
        <taxon>Intrasporangiaceae</taxon>
        <taxon>Pedococcus</taxon>
    </lineage>
</organism>
<dbReference type="STRING" id="587636.SAMN05216199_0380"/>
<keyword evidence="2" id="KW-0732">Signal</keyword>
<reference evidence="4" key="1">
    <citation type="submission" date="2016-10" db="EMBL/GenBank/DDBJ databases">
        <authorList>
            <person name="Varghese N."/>
            <person name="Submissions S."/>
        </authorList>
    </citation>
    <scope>NUCLEOTIDE SEQUENCE [LARGE SCALE GENOMIC DNA]</scope>
    <source>
        <strain evidence="4">CGMCC 1.6963</strain>
    </source>
</reference>
<dbReference type="PROSITE" id="PS51257">
    <property type="entry name" value="PROKAR_LIPOPROTEIN"/>
    <property type="match status" value="1"/>
</dbReference>
<name>A0A1H9XTG0_9MICO</name>
<evidence type="ECO:0000313" key="3">
    <source>
        <dbReference type="EMBL" id="SES49458.1"/>
    </source>
</evidence>